<dbReference type="AlphaFoldDB" id="A0A3B0U643"/>
<dbReference type="Pfam" id="PF14748">
    <property type="entry name" value="P5CR_dimer"/>
    <property type="match status" value="1"/>
</dbReference>
<dbReference type="PANTHER" id="PTHR11645">
    <property type="entry name" value="PYRROLINE-5-CARBOXYLATE REDUCTASE"/>
    <property type="match status" value="1"/>
</dbReference>
<organism evidence="3">
    <name type="scientific">hydrothermal vent metagenome</name>
    <dbReference type="NCBI Taxonomy" id="652676"/>
    <lineage>
        <taxon>unclassified sequences</taxon>
        <taxon>metagenomes</taxon>
        <taxon>ecological metagenomes</taxon>
    </lineage>
</organism>
<protein>
    <submittedName>
        <fullName evidence="3">Pyrroline-5-carboxylate reductase</fullName>
        <ecNumber evidence="3">1.5.1.2</ecNumber>
    </submittedName>
</protein>
<dbReference type="GO" id="GO:0004735">
    <property type="term" value="F:pyrroline-5-carboxylate reductase activity"/>
    <property type="evidence" value="ECO:0007669"/>
    <property type="project" value="UniProtKB-EC"/>
</dbReference>
<evidence type="ECO:0000313" key="3">
    <source>
        <dbReference type="EMBL" id="VAW26521.1"/>
    </source>
</evidence>
<reference evidence="3" key="1">
    <citation type="submission" date="2018-06" db="EMBL/GenBank/DDBJ databases">
        <authorList>
            <person name="Zhirakovskaya E."/>
        </authorList>
    </citation>
    <scope>NUCLEOTIDE SEQUENCE</scope>
</reference>
<proteinExistence type="predicted"/>
<name>A0A3B0U643_9ZZZZ</name>
<dbReference type="EMBL" id="UOET01000037">
    <property type="protein sequence ID" value="VAW26521.1"/>
    <property type="molecule type" value="Genomic_DNA"/>
</dbReference>
<dbReference type="InterPro" id="IPR029036">
    <property type="entry name" value="P5CR_dimer"/>
</dbReference>
<keyword evidence="1 3" id="KW-0560">Oxidoreductase</keyword>
<evidence type="ECO:0000256" key="1">
    <source>
        <dbReference type="ARBA" id="ARBA00023002"/>
    </source>
</evidence>
<dbReference type="InterPro" id="IPR008927">
    <property type="entry name" value="6-PGluconate_DH-like_C_sf"/>
</dbReference>
<dbReference type="GO" id="GO:0055129">
    <property type="term" value="P:L-proline biosynthetic process"/>
    <property type="evidence" value="ECO:0007669"/>
    <property type="project" value="TreeGrafter"/>
</dbReference>
<feature type="domain" description="Pyrroline-5-carboxylate reductase dimerisation" evidence="2">
    <location>
        <begin position="8"/>
        <end position="107"/>
    </location>
</feature>
<dbReference type="Gene3D" id="1.10.3730.10">
    <property type="entry name" value="ProC C-terminal domain-like"/>
    <property type="match status" value="1"/>
</dbReference>
<sequence>ETLIIDDQLMQAATVLGASGIAFWLRLIRATTQGGVQLGFDADEAKAIAVQTCLGAASILANNPHAHPESEIDKVTTPKGCTIRGLNEMEYRGLSSALIRGLTSSYEMISHIKENIEA</sequence>
<accession>A0A3B0U643</accession>
<evidence type="ECO:0000259" key="2">
    <source>
        <dbReference type="Pfam" id="PF14748"/>
    </source>
</evidence>
<feature type="non-terminal residue" evidence="3">
    <location>
        <position position="1"/>
    </location>
</feature>
<dbReference type="PANTHER" id="PTHR11645:SF0">
    <property type="entry name" value="PYRROLINE-5-CARBOXYLATE REDUCTASE 3"/>
    <property type="match status" value="1"/>
</dbReference>
<dbReference type="SUPFAM" id="SSF48179">
    <property type="entry name" value="6-phosphogluconate dehydrogenase C-terminal domain-like"/>
    <property type="match status" value="1"/>
</dbReference>
<dbReference type="EC" id="1.5.1.2" evidence="3"/>
<gene>
    <name evidence="3" type="ORF">MNBD_BACTEROID07-2132</name>
</gene>